<evidence type="ECO:0000256" key="5">
    <source>
        <dbReference type="SAM" id="Phobius"/>
    </source>
</evidence>
<sequence>MTHLPNPHYQPEFYASVPAKRFFAWVFDSLLIVLISLIAIPFTAFIGLFFFPLLYLVIGFVYRTATIAAGSATWGMRFVGVELRDNDGTRLDPGQALAHTAGYTISMAFPVLQVISIIMMLTGERGQGLSDTVLGTVAINRRAIA</sequence>
<feature type="transmembrane region" description="Helical" evidence="5">
    <location>
        <begin position="22"/>
        <end position="46"/>
    </location>
</feature>
<reference evidence="7" key="1">
    <citation type="submission" date="2022-05" db="EMBL/GenBank/DDBJ databases">
        <authorList>
            <person name="Park J.-S."/>
        </authorList>
    </citation>
    <scope>NUCLEOTIDE SEQUENCE</scope>
    <source>
        <strain evidence="7">2012CJ41-6</strain>
    </source>
</reference>
<evidence type="ECO:0000313" key="7">
    <source>
        <dbReference type="EMBL" id="MCL6283038.1"/>
    </source>
</evidence>
<keyword evidence="2 5" id="KW-0812">Transmembrane</keyword>
<name>A0ABT0PZR2_9RHOB</name>
<dbReference type="RefSeq" id="WP_249707755.1">
    <property type="nucleotide sequence ID" value="NZ_JAMFMB010000005.1"/>
</dbReference>
<evidence type="ECO:0000256" key="4">
    <source>
        <dbReference type="ARBA" id="ARBA00023136"/>
    </source>
</evidence>
<feature type="transmembrane region" description="Helical" evidence="5">
    <location>
        <begin position="53"/>
        <end position="76"/>
    </location>
</feature>
<evidence type="ECO:0000256" key="2">
    <source>
        <dbReference type="ARBA" id="ARBA00022692"/>
    </source>
</evidence>
<feature type="domain" description="RDD" evidence="6">
    <location>
        <begin position="18"/>
        <end position="133"/>
    </location>
</feature>
<protein>
    <submittedName>
        <fullName evidence="7">RDD family protein</fullName>
    </submittedName>
</protein>
<gene>
    <name evidence="7" type="ORF">M3P21_05775</name>
</gene>
<feature type="transmembrane region" description="Helical" evidence="5">
    <location>
        <begin position="96"/>
        <end position="121"/>
    </location>
</feature>
<evidence type="ECO:0000259" key="6">
    <source>
        <dbReference type="Pfam" id="PF06271"/>
    </source>
</evidence>
<evidence type="ECO:0000313" key="8">
    <source>
        <dbReference type="Proteomes" id="UP001203880"/>
    </source>
</evidence>
<evidence type="ECO:0000256" key="3">
    <source>
        <dbReference type="ARBA" id="ARBA00022989"/>
    </source>
</evidence>
<evidence type="ECO:0000256" key="1">
    <source>
        <dbReference type="ARBA" id="ARBA00004141"/>
    </source>
</evidence>
<keyword evidence="4 5" id="KW-0472">Membrane</keyword>
<comment type="caution">
    <text evidence="7">The sequence shown here is derived from an EMBL/GenBank/DDBJ whole genome shotgun (WGS) entry which is preliminary data.</text>
</comment>
<dbReference type="Proteomes" id="UP001203880">
    <property type="component" value="Unassembled WGS sequence"/>
</dbReference>
<organism evidence="7 8">
    <name type="scientific">Ruegeria spongiae</name>
    <dbReference type="NCBI Taxonomy" id="2942209"/>
    <lineage>
        <taxon>Bacteria</taxon>
        <taxon>Pseudomonadati</taxon>
        <taxon>Pseudomonadota</taxon>
        <taxon>Alphaproteobacteria</taxon>
        <taxon>Rhodobacterales</taxon>
        <taxon>Roseobacteraceae</taxon>
        <taxon>Ruegeria</taxon>
    </lineage>
</organism>
<proteinExistence type="predicted"/>
<comment type="subcellular location">
    <subcellularLocation>
        <location evidence="1">Membrane</location>
        <topology evidence="1">Multi-pass membrane protein</topology>
    </subcellularLocation>
</comment>
<accession>A0ABT0PZR2</accession>
<dbReference type="EMBL" id="JAMFMB010000005">
    <property type="protein sequence ID" value="MCL6283038.1"/>
    <property type="molecule type" value="Genomic_DNA"/>
</dbReference>
<keyword evidence="3 5" id="KW-1133">Transmembrane helix</keyword>
<dbReference type="Pfam" id="PF06271">
    <property type="entry name" value="RDD"/>
    <property type="match status" value="1"/>
</dbReference>
<keyword evidence="8" id="KW-1185">Reference proteome</keyword>
<dbReference type="InterPro" id="IPR010432">
    <property type="entry name" value="RDD"/>
</dbReference>